<protein>
    <recommendedName>
        <fullName evidence="4">DUF2380 domain-containing protein</fullName>
    </recommendedName>
</protein>
<proteinExistence type="predicted"/>
<feature type="chain" id="PRO_5009302579" description="DUF2380 domain-containing protein" evidence="1">
    <location>
        <begin position="23"/>
        <end position="168"/>
    </location>
</feature>
<reference evidence="2 3" key="1">
    <citation type="submission" date="2016-10" db="EMBL/GenBank/DDBJ databases">
        <authorList>
            <person name="Varghese N."/>
            <person name="Submissions S."/>
        </authorList>
    </citation>
    <scope>NUCLEOTIDE SEQUENCE [LARGE SCALE GENOMIC DNA]</scope>
    <source>
        <strain evidence="2 3">DSM 21822</strain>
    </source>
</reference>
<evidence type="ECO:0000256" key="1">
    <source>
        <dbReference type="SAM" id="SignalP"/>
    </source>
</evidence>
<dbReference type="Pfam" id="PF11684">
    <property type="entry name" value="DUF3280"/>
    <property type="match status" value="1"/>
</dbReference>
<name>A0A1I4CGZ1_9HYPH</name>
<keyword evidence="3" id="KW-1185">Reference proteome</keyword>
<evidence type="ECO:0008006" key="4">
    <source>
        <dbReference type="Google" id="ProtNLM"/>
    </source>
</evidence>
<evidence type="ECO:0000313" key="3">
    <source>
        <dbReference type="Proteomes" id="UP000323300"/>
    </source>
</evidence>
<organism evidence="2 3">
    <name type="scientific">Neomesorhizobium albiziae</name>
    <dbReference type="NCBI Taxonomy" id="335020"/>
    <lineage>
        <taxon>Bacteria</taxon>
        <taxon>Pseudomonadati</taxon>
        <taxon>Pseudomonadota</taxon>
        <taxon>Alphaproteobacteria</taxon>
        <taxon>Hyphomicrobiales</taxon>
        <taxon>Phyllobacteriaceae</taxon>
        <taxon>Neomesorhizobium</taxon>
    </lineage>
</organism>
<evidence type="ECO:0000313" key="2">
    <source>
        <dbReference type="EMBL" id="SFK80498.1"/>
    </source>
</evidence>
<dbReference type="PROSITE" id="PS51257">
    <property type="entry name" value="PROKAR_LIPOPROTEIN"/>
    <property type="match status" value="1"/>
</dbReference>
<dbReference type="RefSeq" id="WP_149761994.1">
    <property type="nucleotide sequence ID" value="NZ_BSPE01000003.1"/>
</dbReference>
<dbReference type="AlphaFoldDB" id="A0A1I4CGZ1"/>
<feature type="signal peptide" evidence="1">
    <location>
        <begin position="1"/>
        <end position="22"/>
    </location>
</feature>
<dbReference type="EMBL" id="FOSL01000013">
    <property type="protein sequence ID" value="SFK80498.1"/>
    <property type="molecule type" value="Genomic_DNA"/>
</dbReference>
<gene>
    <name evidence="2" type="ORF">SAMN04488498_11349</name>
</gene>
<dbReference type="Proteomes" id="UP000323300">
    <property type="component" value="Unassembled WGS sequence"/>
</dbReference>
<sequence>MRLRTSIALMTLLSGACPFAYAQQAKPISIEVFPFELEDKSAGAGIIPPDDYDRRYLSESTQVAKTMLSQSGRFTVIDAPAIDEKAIAPHGLRNCGGCEGEIAKNHGASLALLGVVTRVNRTEHTMFIRILDAETRKPVSGGFTDLRMGANYAWPRSVKWLMTNRILK</sequence>
<dbReference type="OrthoDB" id="8089716at2"/>
<keyword evidence="1" id="KW-0732">Signal</keyword>
<dbReference type="InterPro" id="IPR021698">
    <property type="entry name" value="DUF3280"/>
</dbReference>
<accession>A0A1I4CGZ1</accession>